<organism evidence="1 2">
    <name type="scientific">Armillaria ostoyae</name>
    <name type="common">Armillaria root rot fungus</name>
    <dbReference type="NCBI Taxonomy" id="47428"/>
    <lineage>
        <taxon>Eukaryota</taxon>
        <taxon>Fungi</taxon>
        <taxon>Dikarya</taxon>
        <taxon>Basidiomycota</taxon>
        <taxon>Agaricomycotina</taxon>
        <taxon>Agaricomycetes</taxon>
        <taxon>Agaricomycetidae</taxon>
        <taxon>Agaricales</taxon>
        <taxon>Marasmiineae</taxon>
        <taxon>Physalacriaceae</taxon>
        <taxon>Armillaria</taxon>
    </lineage>
</organism>
<dbReference type="OrthoDB" id="2788229at2759"/>
<proteinExistence type="predicted"/>
<protein>
    <recommendedName>
        <fullName evidence="3">F-box domain-containing protein</fullName>
    </recommendedName>
</protein>
<dbReference type="AlphaFoldDB" id="A0A284SB13"/>
<sequence length="300" mass="34135">MAALCSELYDLIIDHHTALTPCSLVSRAFLPRCHHYLFQHITFYPGNNWYARFFADKAPLIEELTIFERRLPGDKGMRTDTWTEALSRVLPLLISPWRVRFSGQMYFDVRHKVQSGVQGVLAQLTSVTLNGVFFSSLAELATFFGCVPRLKRLAMNIVTVESWRRSRSALGTYARGITPIPDIRHVRFLTMFVPLAYTYRYEVRGALVPKNTKVNTADTAICMLDWTRRMLDTGTRLEEVALIVNASSVVDDEGVREAWTHLLRPSVLVRMEGVCLEVTRECVGCARVEPAEGRDGLYEL</sequence>
<name>A0A284SB13_ARMOS</name>
<evidence type="ECO:0008006" key="3">
    <source>
        <dbReference type="Google" id="ProtNLM"/>
    </source>
</evidence>
<gene>
    <name evidence="1" type="ORF">ARMOST_21776</name>
</gene>
<evidence type="ECO:0000313" key="1">
    <source>
        <dbReference type="EMBL" id="SJL18198.1"/>
    </source>
</evidence>
<reference evidence="2" key="1">
    <citation type="journal article" date="2017" name="Nat. Ecol. Evol.">
        <title>Genome expansion and lineage-specific genetic innovations in the forest pathogenic fungi Armillaria.</title>
        <authorList>
            <person name="Sipos G."/>
            <person name="Prasanna A.N."/>
            <person name="Walter M.C."/>
            <person name="O'Connor E."/>
            <person name="Balint B."/>
            <person name="Krizsan K."/>
            <person name="Kiss B."/>
            <person name="Hess J."/>
            <person name="Varga T."/>
            <person name="Slot J."/>
            <person name="Riley R."/>
            <person name="Boka B."/>
            <person name="Rigling D."/>
            <person name="Barry K."/>
            <person name="Lee J."/>
            <person name="Mihaltcheva S."/>
            <person name="LaButti K."/>
            <person name="Lipzen A."/>
            <person name="Waldron R."/>
            <person name="Moloney N.M."/>
            <person name="Sperisen C."/>
            <person name="Kredics L."/>
            <person name="Vagvoelgyi C."/>
            <person name="Patrignani A."/>
            <person name="Fitzpatrick D."/>
            <person name="Nagy I."/>
            <person name="Doyle S."/>
            <person name="Anderson J.B."/>
            <person name="Grigoriev I.V."/>
            <person name="Gueldener U."/>
            <person name="Muensterkoetter M."/>
            <person name="Nagy L.G."/>
        </authorList>
    </citation>
    <scope>NUCLEOTIDE SEQUENCE [LARGE SCALE GENOMIC DNA]</scope>
    <source>
        <strain evidence="2">C18/9</strain>
    </source>
</reference>
<dbReference type="Proteomes" id="UP000219338">
    <property type="component" value="Unassembled WGS sequence"/>
</dbReference>
<keyword evidence="2" id="KW-1185">Reference proteome</keyword>
<dbReference type="EMBL" id="FUEG01000055">
    <property type="protein sequence ID" value="SJL18198.1"/>
    <property type="molecule type" value="Genomic_DNA"/>
</dbReference>
<evidence type="ECO:0000313" key="2">
    <source>
        <dbReference type="Proteomes" id="UP000219338"/>
    </source>
</evidence>
<accession>A0A284SB13</accession>